<dbReference type="InterPro" id="IPR055944">
    <property type="entry name" value="DUF7522"/>
</dbReference>
<dbReference type="EMBL" id="JBHSKX010000001">
    <property type="protein sequence ID" value="MFC5366567.1"/>
    <property type="molecule type" value="Genomic_DNA"/>
</dbReference>
<reference evidence="1 2" key="1">
    <citation type="journal article" date="2019" name="Int. J. Syst. Evol. Microbiol.">
        <title>The Global Catalogue of Microorganisms (GCM) 10K type strain sequencing project: providing services to taxonomists for standard genome sequencing and annotation.</title>
        <authorList>
            <consortium name="The Broad Institute Genomics Platform"/>
            <consortium name="The Broad Institute Genome Sequencing Center for Infectious Disease"/>
            <person name="Wu L."/>
            <person name="Ma J."/>
        </authorList>
    </citation>
    <scope>NUCLEOTIDE SEQUENCE [LARGE SCALE GENOMIC DNA]</scope>
    <source>
        <strain evidence="1 2">CGMCC 1.12237</strain>
    </source>
</reference>
<name>A0ABD5RA57_9EURY</name>
<protein>
    <submittedName>
        <fullName evidence="1">Uncharacterized protein</fullName>
    </submittedName>
</protein>
<dbReference type="Proteomes" id="UP001596201">
    <property type="component" value="Unassembled WGS sequence"/>
</dbReference>
<keyword evidence="2" id="KW-1185">Reference proteome</keyword>
<dbReference type="Pfam" id="PF24366">
    <property type="entry name" value="DUF7522"/>
    <property type="match status" value="1"/>
</dbReference>
<dbReference type="RefSeq" id="WP_227228091.1">
    <property type="nucleotide sequence ID" value="NZ_JAJCVJ010000001.1"/>
</dbReference>
<dbReference type="AlphaFoldDB" id="A0ABD5RA57"/>
<organism evidence="1 2">
    <name type="scientific">Salinirubrum litoreum</name>
    <dbReference type="NCBI Taxonomy" id="1126234"/>
    <lineage>
        <taxon>Archaea</taxon>
        <taxon>Methanobacteriati</taxon>
        <taxon>Methanobacteriota</taxon>
        <taxon>Stenosarchaea group</taxon>
        <taxon>Halobacteria</taxon>
        <taxon>Halobacteriales</taxon>
        <taxon>Haloferacaceae</taxon>
        <taxon>Salinirubrum</taxon>
    </lineage>
</organism>
<proteinExistence type="predicted"/>
<gene>
    <name evidence="1" type="ORF">ACFPJ5_06415</name>
</gene>
<accession>A0ABD5RA57</accession>
<sequence length="139" mass="16064">MSDAPDRLVTTFEDYGGESLRDVWLFDQWTHQQLYTRDDVASALEALDVDGFVDNERYGYVTRDTYEALYYAEYAYTVRGFDTFEQFRTFLADEEDRVGVLASFDRRDGGYDWGALHESVLAVAEDYPVAEFVPAEDET</sequence>
<comment type="caution">
    <text evidence="1">The sequence shown here is derived from an EMBL/GenBank/DDBJ whole genome shotgun (WGS) entry which is preliminary data.</text>
</comment>
<evidence type="ECO:0000313" key="2">
    <source>
        <dbReference type="Proteomes" id="UP001596201"/>
    </source>
</evidence>
<evidence type="ECO:0000313" key="1">
    <source>
        <dbReference type="EMBL" id="MFC5366567.1"/>
    </source>
</evidence>